<gene>
    <name evidence="2" type="ORF">AQUCO_02700293v1</name>
</gene>
<accession>A0A2G5D732</accession>
<dbReference type="Proteomes" id="UP000230069">
    <property type="component" value="Unassembled WGS sequence"/>
</dbReference>
<evidence type="ECO:0000256" key="1">
    <source>
        <dbReference type="SAM" id="MobiDB-lite"/>
    </source>
</evidence>
<name>A0A2G5D732_AQUCA</name>
<protein>
    <submittedName>
        <fullName evidence="2">Uncharacterized protein</fullName>
    </submittedName>
</protein>
<dbReference type="EMBL" id="KZ305044">
    <property type="protein sequence ID" value="PIA39007.1"/>
    <property type="molecule type" value="Genomic_DNA"/>
</dbReference>
<dbReference type="InParanoid" id="A0A2G5D732"/>
<dbReference type="AlphaFoldDB" id="A0A2G5D732"/>
<proteinExistence type="predicted"/>
<reference evidence="2 3" key="1">
    <citation type="submission" date="2017-09" db="EMBL/GenBank/DDBJ databases">
        <title>WGS assembly of Aquilegia coerulea Goldsmith.</title>
        <authorList>
            <person name="Hodges S."/>
            <person name="Kramer E."/>
            <person name="Nordborg M."/>
            <person name="Tomkins J."/>
            <person name="Borevitz J."/>
            <person name="Derieg N."/>
            <person name="Yan J."/>
            <person name="Mihaltcheva S."/>
            <person name="Hayes R.D."/>
            <person name="Rokhsar D."/>
        </authorList>
    </citation>
    <scope>NUCLEOTIDE SEQUENCE [LARGE SCALE GENOMIC DNA]</scope>
    <source>
        <strain evidence="3">cv. Goldsmith</strain>
    </source>
</reference>
<sequence>MQIMSSMNLFLNATCEVTKIVTEKINKTDIKVMLKKSPTSFDRNDLQRITFDTPSTSLTSPSKITRALSRNCSGSSNPCLICLRKNVQSTLLCPKPHKRKSTNQTEEKKGKHG</sequence>
<keyword evidence="3" id="KW-1185">Reference proteome</keyword>
<evidence type="ECO:0000313" key="2">
    <source>
        <dbReference type="EMBL" id="PIA39007.1"/>
    </source>
</evidence>
<evidence type="ECO:0000313" key="3">
    <source>
        <dbReference type="Proteomes" id="UP000230069"/>
    </source>
</evidence>
<organism evidence="2 3">
    <name type="scientific">Aquilegia coerulea</name>
    <name type="common">Rocky mountain columbine</name>
    <dbReference type="NCBI Taxonomy" id="218851"/>
    <lineage>
        <taxon>Eukaryota</taxon>
        <taxon>Viridiplantae</taxon>
        <taxon>Streptophyta</taxon>
        <taxon>Embryophyta</taxon>
        <taxon>Tracheophyta</taxon>
        <taxon>Spermatophyta</taxon>
        <taxon>Magnoliopsida</taxon>
        <taxon>Ranunculales</taxon>
        <taxon>Ranunculaceae</taxon>
        <taxon>Thalictroideae</taxon>
        <taxon>Aquilegia</taxon>
    </lineage>
</organism>
<feature type="region of interest" description="Disordered" evidence="1">
    <location>
        <begin position="93"/>
        <end position="113"/>
    </location>
</feature>